<dbReference type="Pfam" id="PF13416">
    <property type="entry name" value="SBP_bac_8"/>
    <property type="match status" value="1"/>
</dbReference>
<keyword evidence="7" id="KW-1185">Reference proteome</keyword>
<dbReference type="PANTHER" id="PTHR30222:SF18">
    <property type="entry name" value="BIFUNCTIONAL POLYHYDROXYBUTYRATE SYNTHASE _ ABC TRANSPORTER PERIPLASMIC BINDING PROTEIN-RELATED"/>
    <property type="match status" value="1"/>
</dbReference>
<gene>
    <name evidence="6" type="ORF">GCM10009606_47210</name>
</gene>
<reference evidence="7" key="1">
    <citation type="journal article" date="2019" name="Int. J. Syst. Evol. Microbiol.">
        <title>The Global Catalogue of Microorganisms (GCM) 10K type strain sequencing project: providing services to taxonomists for standard genome sequencing and annotation.</title>
        <authorList>
            <consortium name="The Broad Institute Genomics Platform"/>
            <consortium name="The Broad Institute Genome Sequencing Center for Infectious Disease"/>
            <person name="Wu L."/>
            <person name="Ma J."/>
        </authorList>
    </citation>
    <scope>NUCLEOTIDE SEQUENCE [LARGE SCALE GENOMIC DNA]</scope>
    <source>
        <strain evidence="7">JCM 11813</strain>
    </source>
</reference>
<keyword evidence="4" id="KW-0574">Periplasm</keyword>
<organism evidence="6 7">
    <name type="scientific">Nocardioides aquiterrae</name>
    <dbReference type="NCBI Taxonomy" id="203799"/>
    <lineage>
        <taxon>Bacteria</taxon>
        <taxon>Bacillati</taxon>
        <taxon>Actinomycetota</taxon>
        <taxon>Actinomycetes</taxon>
        <taxon>Propionibacteriales</taxon>
        <taxon>Nocardioidaceae</taxon>
        <taxon>Nocardioides</taxon>
    </lineage>
</organism>
<evidence type="ECO:0000256" key="4">
    <source>
        <dbReference type="ARBA" id="ARBA00022764"/>
    </source>
</evidence>
<evidence type="ECO:0000256" key="5">
    <source>
        <dbReference type="SAM" id="SignalP"/>
    </source>
</evidence>
<dbReference type="PANTHER" id="PTHR30222">
    <property type="entry name" value="SPERMIDINE/PUTRESCINE-BINDING PERIPLASMIC PROTEIN"/>
    <property type="match status" value="1"/>
</dbReference>
<dbReference type="PRINTS" id="PR00909">
    <property type="entry name" value="SPERMDNBNDNG"/>
</dbReference>
<dbReference type="CDD" id="cd13588">
    <property type="entry name" value="PBP2_polyamine_1"/>
    <property type="match status" value="1"/>
</dbReference>
<protein>
    <submittedName>
        <fullName evidence="6">ABC transporter substrate-binding protein</fullName>
    </submittedName>
</protein>
<evidence type="ECO:0000256" key="1">
    <source>
        <dbReference type="ARBA" id="ARBA00004418"/>
    </source>
</evidence>
<dbReference type="Proteomes" id="UP001499979">
    <property type="component" value="Unassembled WGS sequence"/>
</dbReference>
<evidence type="ECO:0000313" key="6">
    <source>
        <dbReference type="EMBL" id="GAA1164055.1"/>
    </source>
</evidence>
<dbReference type="InterPro" id="IPR001188">
    <property type="entry name" value="Sperm_putr-bd"/>
</dbReference>
<dbReference type="PROSITE" id="PS51257">
    <property type="entry name" value="PROKAR_LIPOPROTEIN"/>
    <property type="match status" value="1"/>
</dbReference>
<dbReference type="RefSeq" id="WP_343910869.1">
    <property type="nucleotide sequence ID" value="NZ_BAAAJE010000030.1"/>
</dbReference>
<feature type="signal peptide" evidence="5">
    <location>
        <begin position="1"/>
        <end position="21"/>
    </location>
</feature>
<sequence>MRRINSVRLGALACASVLALATACGTSSGGGDGAKAGEDQGGFVAPDVPMQKEIGDPEGQVNILAWPGYAEDGSTDKSIDWVTPFEKESGCQANVKYFGTSDEAFQLMKSGEYDVVSASGDATLRLIAAGEVAPVNTDLLTNYADIAPFLKDQKFNSVDGQMYGVPHGWGANLLMYNTDVVKPAPTSWGAVFDGASQYAGKVTAYDSPIYIADAALYLMKTQPDLGIEDPYALDKDQLAAAVDLLKKQKANVSEYWSDYLKEVQAFKSGDSVIGTTWQVIASVAQGEGAPVDAVLPEEGATGWSDTWMISSQAKNPNCGYLWMDYITSPQAQAQVAEYFGEAPANTQACSLTSDKTFCDTYHAEDADYAAQIHYWTTPIEQCLDGRTDVTCTNYGDWTTAWTEVKG</sequence>
<dbReference type="SUPFAM" id="SSF53850">
    <property type="entry name" value="Periplasmic binding protein-like II"/>
    <property type="match status" value="1"/>
</dbReference>
<proteinExistence type="predicted"/>
<evidence type="ECO:0000256" key="3">
    <source>
        <dbReference type="ARBA" id="ARBA00022729"/>
    </source>
</evidence>
<evidence type="ECO:0000313" key="7">
    <source>
        <dbReference type="Proteomes" id="UP001499979"/>
    </source>
</evidence>
<keyword evidence="2" id="KW-0813">Transport</keyword>
<evidence type="ECO:0000256" key="2">
    <source>
        <dbReference type="ARBA" id="ARBA00022448"/>
    </source>
</evidence>
<feature type="chain" id="PRO_5047164714" evidence="5">
    <location>
        <begin position="22"/>
        <end position="406"/>
    </location>
</feature>
<dbReference type="EMBL" id="BAAAJE010000030">
    <property type="protein sequence ID" value="GAA1164055.1"/>
    <property type="molecule type" value="Genomic_DNA"/>
</dbReference>
<accession>A0ABP4FAR3</accession>
<comment type="caution">
    <text evidence="6">The sequence shown here is derived from an EMBL/GenBank/DDBJ whole genome shotgun (WGS) entry which is preliminary data.</text>
</comment>
<keyword evidence="3 5" id="KW-0732">Signal</keyword>
<dbReference type="InterPro" id="IPR006059">
    <property type="entry name" value="SBP"/>
</dbReference>
<name>A0ABP4FAR3_9ACTN</name>
<comment type="subcellular location">
    <subcellularLocation>
        <location evidence="1">Periplasm</location>
    </subcellularLocation>
</comment>
<dbReference type="Gene3D" id="3.40.190.10">
    <property type="entry name" value="Periplasmic binding protein-like II"/>
    <property type="match status" value="2"/>
</dbReference>